<proteinExistence type="predicted"/>
<accession>A0A8J7CD15</accession>
<dbReference type="SUPFAM" id="SSF56784">
    <property type="entry name" value="HAD-like"/>
    <property type="match status" value="1"/>
</dbReference>
<dbReference type="InterPro" id="IPR006439">
    <property type="entry name" value="HAD-SF_hydro_IA"/>
</dbReference>
<reference evidence="1 2" key="1">
    <citation type="submission" date="2020-08" db="EMBL/GenBank/DDBJ databases">
        <title>Acidobacteriota in marine sediments use diverse sulfur dissimilation pathways.</title>
        <authorList>
            <person name="Wasmund K."/>
        </authorList>
    </citation>
    <scope>NUCLEOTIDE SEQUENCE [LARGE SCALE GENOMIC DNA]</scope>
    <source>
        <strain evidence="1">MAG AM4</strain>
    </source>
</reference>
<dbReference type="PANTHER" id="PTHR46649">
    <property type="match status" value="1"/>
</dbReference>
<dbReference type="NCBIfam" id="TIGR01509">
    <property type="entry name" value="HAD-SF-IA-v3"/>
    <property type="match status" value="1"/>
</dbReference>
<dbReference type="Proteomes" id="UP000648239">
    <property type="component" value="Unassembled WGS sequence"/>
</dbReference>
<dbReference type="SFLD" id="SFLDS00003">
    <property type="entry name" value="Haloacid_Dehalogenase"/>
    <property type="match status" value="1"/>
</dbReference>
<dbReference type="PANTHER" id="PTHR46649:SF4">
    <property type="entry name" value="HALOACID DEHALOGENASE-LIKE HYDROLASE (HAD) SUPERFAMILY PROTEIN"/>
    <property type="match status" value="1"/>
</dbReference>
<dbReference type="Gene3D" id="3.40.50.1000">
    <property type="entry name" value="HAD superfamily/HAD-like"/>
    <property type="match status" value="1"/>
</dbReference>
<evidence type="ECO:0000313" key="1">
    <source>
        <dbReference type="EMBL" id="MBD3868172.1"/>
    </source>
</evidence>
<dbReference type="PRINTS" id="PR00413">
    <property type="entry name" value="HADHALOGNASE"/>
</dbReference>
<dbReference type="SFLD" id="SFLDG01129">
    <property type="entry name" value="C1.5:_HAD__Beta-PGM__Phosphata"/>
    <property type="match status" value="1"/>
</dbReference>
<name>A0A8J7CD15_9BACT</name>
<dbReference type="NCBIfam" id="TIGR01549">
    <property type="entry name" value="HAD-SF-IA-v1"/>
    <property type="match status" value="1"/>
</dbReference>
<sequence>MSGRYGTILLDAGGVLLDLDYGRLASMLEERGCSSTPGELSRFEALARVEIENKVRSGGRTGDAWRGYFFTILKEAGLAREQHAALVDELWALHHRQGLWVDPIPGAVVTVRKLREEGYRLAVVSNAEGRVEQDLDAAGYEGLFETVVDSHRVGVEKPDPAIFAIALDRLGVKASTAMFAGDVPAVDVAGARRAGIAPVLVDRHDLFQDVDAPRIRSIADLPDWLES</sequence>
<dbReference type="Pfam" id="PF00702">
    <property type="entry name" value="Hydrolase"/>
    <property type="match status" value="1"/>
</dbReference>
<dbReference type="GO" id="GO:0016787">
    <property type="term" value="F:hydrolase activity"/>
    <property type="evidence" value="ECO:0007669"/>
    <property type="project" value="UniProtKB-KW"/>
</dbReference>
<protein>
    <submittedName>
        <fullName evidence="1">HAD family hydrolase</fullName>
    </submittedName>
</protein>
<dbReference type="AlphaFoldDB" id="A0A8J7CD15"/>
<gene>
    <name evidence="1" type="ORF">IFK94_08600</name>
</gene>
<organism evidence="1 2">
    <name type="scientific">Candidatus Polarisedimenticola svalbardensis</name>
    <dbReference type="NCBI Taxonomy" id="2886004"/>
    <lineage>
        <taxon>Bacteria</taxon>
        <taxon>Pseudomonadati</taxon>
        <taxon>Acidobacteriota</taxon>
        <taxon>Candidatus Polarisedimenticolia</taxon>
        <taxon>Candidatus Polarisedimenticolales</taxon>
        <taxon>Candidatus Polarisedimenticolaceae</taxon>
        <taxon>Candidatus Polarisedimenticola</taxon>
    </lineage>
</organism>
<dbReference type="InterPro" id="IPR023214">
    <property type="entry name" value="HAD_sf"/>
</dbReference>
<keyword evidence="1" id="KW-0378">Hydrolase</keyword>
<dbReference type="EMBL" id="JACXWD010000024">
    <property type="protein sequence ID" value="MBD3868172.1"/>
    <property type="molecule type" value="Genomic_DNA"/>
</dbReference>
<dbReference type="InterPro" id="IPR036412">
    <property type="entry name" value="HAD-like_sf"/>
</dbReference>
<evidence type="ECO:0000313" key="2">
    <source>
        <dbReference type="Proteomes" id="UP000648239"/>
    </source>
</evidence>
<comment type="caution">
    <text evidence="1">The sequence shown here is derived from an EMBL/GenBank/DDBJ whole genome shotgun (WGS) entry which is preliminary data.</text>
</comment>